<accession>A0ABQ8JTG8</accession>
<name>A0ABQ8JTG8_DERPT</name>
<reference evidence="1 2" key="1">
    <citation type="journal article" date="2018" name="J. Allergy Clin. Immunol.">
        <title>High-quality assembly of Dermatophagoides pteronyssinus genome and transcriptome reveals a wide range of novel allergens.</title>
        <authorList>
            <person name="Liu X.Y."/>
            <person name="Yang K.Y."/>
            <person name="Wang M.Q."/>
            <person name="Kwok J.S."/>
            <person name="Zeng X."/>
            <person name="Yang Z."/>
            <person name="Xiao X.J."/>
            <person name="Lau C.P."/>
            <person name="Li Y."/>
            <person name="Huang Z.M."/>
            <person name="Ba J.G."/>
            <person name="Yim A.K."/>
            <person name="Ouyang C.Y."/>
            <person name="Ngai S.M."/>
            <person name="Chan T.F."/>
            <person name="Leung E.L."/>
            <person name="Liu L."/>
            <person name="Liu Z.G."/>
            <person name="Tsui S.K."/>
        </authorList>
    </citation>
    <scope>NUCLEOTIDE SEQUENCE [LARGE SCALE GENOMIC DNA]</scope>
    <source>
        <strain evidence="1">Derp</strain>
    </source>
</reference>
<sequence length="77" mass="9109">MTEFIWLKDPESVLVRPLLDMYQNKIGFIDYYHLVTKRCIICMHHVNQSYLLIKLTGKKWGNKVLSVKIKIIVSMVN</sequence>
<keyword evidence="2" id="KW-1185">Reference proteome</keyword>
<dbReference type="EMBL" id="NJHN03000018">
    <property type="protein sequence ID" value="KAH9425547.1"/>
    <property type="molecule type" value="Genomic_DNA"/>
</dbReference>
<evidence type="ECO:0000313" key="2">
    <source>
        <dbReference type="Proteomes" id="UP000887458"/>
    </source>
</evidence>
<dbReference type="Proteomes" id="UP000887458">
    <property type="component" value="Unassembled WGS sequence"/>
</dbReference>
<reference evidence="1 2" key="2">
    <citation type="journal article" date="2022" name="Mol. Biol. Evol.">
        <title>Comparative Genomics Reveals Insights into the Divergent Evolution of Astigmatic Mites and Household Pest Adaptations.</title>
        <authorList>
            <person name="Xiong Q."/>
            <person name="Wan A.T."/>
            <person name="Liu X."/>
            <person name="Fung C.S."/>
            <person name="Xiao X."/>
            <person name="Malainual N."/>
            <person name="Hou J."/>
            <person name="Wang L."/>
            <person name="Wang M."/>
            <person name="Yang K.Y."/>
            <person name="Cui Y."/>
            <person name="Leung E.L."/>
            <person name="Nong W."/>
            <person name="Shin S.K."/>
            <person name="Au S.W."/>
            <person name="Jeong K.Y."/>
            <person name="Chew F.T."/>
            <person name="Hui J.H."/>
            <person name="Leung T.F."/>
            <person name="Tungtrongchitr A."/>
            <person name="Zhong N."/>
            <person name="Liu Z."/>
            <person name="Tsui S.K."/>
        </authorList>
    </citation>
    <scope>NUCLEOTIDE SEQUENCE [LARGE SCALE GENOMIC DNA]</scope>
    <source>
        <strain evidence="1">Derp</strain>
    </source>
</reference>
<protein>
    <submittedName>
        <fullName evidence="1">Uncharacterized protein</fullName>
    </submittedName>
</protein>
<proteinExistence type="predicted"/>
<evidence type="ECO:0000313" key="1">
    <source>
        <dbReference type="EMBL" id="KAH9425547.1"/>
    </source>
</evidence>
<organism evidence="1 2">
    <name type="scientific">Dermatophagoides pteronyssinus</name>
    <name type="common">European house dust mite</name>
    <dbReference type="NCBI Taxonomy" id="6956"/>
    <lineage>
        <taxon>Eukaryota</taxon>
        <taxon>Metazoa</taxon>
        <taxon>Ecdysozoa</taxon>
        <taxon>Arthropoda</taxon>
        <taxon>Chelicerata</taxon>
        <taxon>Arachnida</taxon>
        <taxon>Acari</taxon>
        <taxon>Acariformes</taxon>
        <taxon>Sarcoptiformes</taxon>
        <taxon>Astigmata</taxon>
        <taxon>Psoroptidia</taxon>
        <taxon>Analgoidea</taxon>
        <taxon>Pyroglyphidae</taxon>
        <taxon>Dermatophagoidinae</taxon>
        <taxon>Dermatophagoides</taxon>
    </lineage>
</organism>
<comment type="caution">
    <text evidence="1">The sequence shown here is derived from an EMBL/GenBank/DDBJ whole genome shotgun (WGS) entry which is preliminary data.</text>
</comment>
<gene>
    <name evidence="1" type="ORF">DERP_006157</name>
</gene>